<proteinExistence type="predicted"/>
<sequence length="52" mass="6071">YYGDPMETQILLKMNKLQDNGNLVLYKNMKILVPVTRSFKDQPELLGWISVD</sequence>
<evidence type="ECO:0000313" key="1">
    <source>
        <dbReference type="EMBL" id="CAA6815059.1"/>
    </source>
</evidence>
<protein>
    <submittedName>
        <fullName evidence="1">Uncharacterized protein</fullName>
    </submittedName>
</protein>
<gene>
    <name evidence="1" type="ORF">HELGO_WM42947</name>
</gene>
<dbReference type="EMBL" id="CACVAZ010000097">
    <property type="protein sequence ID" value="CAA6815059.1"/>
    <property type="molecule type" value="Genomic_DNA"/>
</dbReference>
<accession>A0A6S6TEZ7</accession>
<feature type="non-terminal residue" evidence="1">
    <location>
        <position position="1"/>
    </location>
</feature>
<dbReference type="AlphaFoldDB" id="A0A6S6TEZ7"/>
<name>A0A6S6TEZ7_9BACT</name>
<reference evidence="1" key="1">
    <citation type="submission" date="2020-01" db="EMBL/GenBank/DDBJ databases">
        <authorList>
            <person name="Meier V. D."/>
            <person name="Meier V D."/>
        </authorList>
    </citation>
    <scope>NUCLEOTIDE SEQUENCE</scope>
    <source>
        <strain evidence="1">HLG_WM_MAG_02</strain>
    </source>
</reference>
<organism evidence="1">
    <name type="scientific">uncultured Sulfurovum sp</name>
    <dbReference type="NCBI Taxonomy" id="269237"/>
    <lineage>
        <taxon>Bacteria</taxon>
        <taxon>Pseudomonadati</taxon>
        <taxon>Campylobacterota</taxon>
        <taxon>Epsilonproteobacteria</taxon>
        <taxon>Campylobacterales</taxon>
        <taxon>Sulfurovaceae</taxon>
        <taxon>Sulfurovum</taxon>
        <taxon>environmental samples</taxon>
    </lineage>
</organism>